<keyword evidence="3" id="KW-1185">Reference proteome</keyword>
<protein>
    <submittedName>
        <fullName evidence="2">Uncharacterized protein</fullName>
    </submittedName>
</protein>
<reference evidence="2 3" key="1">
    <citation type="journal article" date="2014" name="PLoS ONE">
        <title>Global Analysis of Gene Expression Profiles in Physic Nut (Jatropha curcas L.) Seedlings Exposed to Salt Stress.</title>
        <authorList>
            <person name="Zhang L."/>
            <person name="Zhang C."/>
            <person name="Wu P."/>
            <person name="Chen Y."/>
            <person name="Li M."/>
            <person name="Jiang H."/>
            <person name="Wu G."/>
        </authorList>
    </citation>
    <scope>NUCLEOTIDE SEQUENCE [LARGE SCALE GENOMIC DNA]</scope>
    <source>
        <strain evidence="3">cv. GZQX0401</strain>
        <tissue evidence="2">Young leaves</tissue>
    </source>
</reference>
<sequence length="116" mass="12349">MDSPVNQSATSKSSAKEKDESSSKCAKELGGQLPRSPSGGTNYGRAFAEERYQSPYRREEPVHHPSKAPIQTGYPTGRLTVTPNIIFGTISPMTHPSVYKAEASHAPQSLTGTGGS</sequence>
<dbReference type="EMBL" id="KK914892">
    <property type="protein sequence ID" value="KDP26946.1"/>
    <property type="molecule type" value="Genomic_DNA"/>
</dbReference>
<proteinExistence type="predicted"/>
<feature type="compositionally biased region" description="Basic and acidic residues" evidence="1">
    <location>
        <begin position="47"/>
        <end position="63"/>
    </location>
</feature>
<evidence type="ECO:0000313" key="2">
    <source>
        <dbReference type="EMBL" id="KDP26946.1"/>
    </source>
</evidence>
<gene>
    <name evidence="2" type="ORF">JCGZ_21039</name>
</gene>
<evidence type="ECO:0000256" key="1">
    <source>
        <dbReference type="SAM" id="MobiDB-lite"/>
    </source>
</evidence>
<accession>A0A067JSK9</accession>
<dbReference type="AlphaFoldDB" id="A0A067JSK9"/>
<organism evidence="2 3">
    <name type="scientific">Jatropha curcas</name>
    <name type="common">Barbados nut</name>
    <dbReference type="NCBI Taxonomy" id="180498"/>
    <lineage>
        <taxon>Eukaryota</taxon>
        <taxon>Viridiplantae</taxon>
        <taxon>Streptophyta</taxon>
        <taxon>Embryophyta</taxon>
        <taxon>Tracheophyta</taxon>
        <taxon>Spermatophyta</taxon>
        <taxon>Magnoliopsida</taxon>
        <taxon>eudicotyledons</taxon>
        <taxon>Gunneridae</taxon>
        <taxon>Pentapetalae</taxon>
        <taxon>rosids</taxon>
        <taxon>fabids</taxon>
        <taxon>Malpighiales</taxon>
        <taxon>Euphorbiaceae</taxon>
        <taxon>Crotonoideae</taxon>
        <taxon>Jatropheae</taxon>
        <taxon>Jatropha</taxon>
    </lineage>
</organism>
<name>A0A067JSK9_JATCU</name>
<feature type="compositionally biased region" description="Basic and acidic residues" evidence="1">
    <location>
        <begin position="14"/>
        <end position="27"/>
    </location>
</feature>
<dbReference type="Proteomes" id="UP000027138">
    <property type="component" value="Unassembled WGS sequence"/>
</dbReference>
<evidence type="ECO:0000313" key="3">
    <source>
        <dbReference type="Proteomes" id="UP000027138"/>
    </source>
</evidence>
<feature type="region of interest" description="Disordered" evidence="1">
    <location>
        <begin position="1"/>
        <end position="80"/>
    </location>
</feature>